<feature type="region of interest" description="Disordered" evidence="1">
    <location>
        <begin position="52"/>
        <end position="76"/>
    </location>
</feature>
<proteinExistence type="predicted"/>
<gene>
    <name evidence="2" type="ORF">CJ030_MR4G000595</name>
</gene>
<evidence type="ECO:0000313" key="2">
    <source>
        <dbReference type="EMBL" id="KAB1216362.1"/>
    </source>
</evidence>
<keyword evidence="3" id="KW-1185">Reference proteome</keyword>
<dbReference type="Proteomes" id="UP000516437">
    <property type="component" value="Chromosome 4"/>
</dbReference>
<organism evidence="2 3">
    <name type="scientific">Morella rubra</name>
    <name type="common">Chinese bayberry</name>
    <dbReference type="NCBI Taxonomy" id="262757"/>
    <lineage>
        <taxon>Eukaryota</taxon>
        <taxon>Viridiplantae</taxon>
        <taxon>Streptophyta</taxon>
        <taxon>Embryophyta</taxon>
        <taxon>Tracheophyta</taxon>
        <taxon>Spermatophyta</taxon>
        <taxon>Magnoliopsida</taxon>
        <taxon>eudicotyledons</taxon>
        <taxon>Gunneridae</taxon>
        <taxon>Pentapetalae</taxon>
        <taxon>rosids</taxon>
        <taxon>fabids</taxon>
        <taxon>Fagales</taxon>
        <taxon>Myricaceae</taxon>
        <taxon>Morella</taxon>
    </lineage>
</organism>
<name>A0A6A1VTR3_9ROSI</name>
<reference evidence="2 3" key="1">
    <citation type="journal article" date="2019" name="Plant Biotechnol. J.">
        <title>The red bayberry genome and genetic basis of sex determination.</title>
        <authorList>
            <person name="Jia H.M."/>
            <person name="Jia H.J."/>
            <person name="Cai Q.L."/>
            <person name="Wang Y."/>
            <person name="Zhao H.B."/>
            <person name="Yang W.F."/>
            <person name="Wang G.Y."/>
            <person name="Li Y.H."/>
            <person name="Zhan D.L."/>
            <person name="Shen Y.T."/>
            <person name="Niu Q.F."/>
            <person name="Chang L."/>
            <person name="Qiu J."/>
            <person name="Zhao L."/>
            <person name="Xie H.B."/>
            <person name="Fu W.Y."/>
            <person name="Jin J."/>
            <person name="Li X.W."/>
            <person name="Jiao Y."/>
            <person name="Zhou C.C."/>
            <person name="Tu T."/>
            <person name="Chai C.Y."/>
            <person name="Gao J.L."/>
            <person name="Fan L.J."/>
            <person name="van de Weg E."/>
            <person name="Wang J.Y."/>
            <person name="Gao Z.S."/>
        </authorList>
    </citation>
    <scope>NUCLEOTIDE SEQUENCE [LARGE SCALE GENOMIC DNA]</scope>
    <source>
        <tissue evidence="2">Leaves</tissue>
    </source>
</reference>
<accession>A0A6A1VTR3</accession>
<protein>
    <submittedName>
        <fullName evidence="2">Uncharacterized protein</fullName>
    </submittedName>
</protein>
<evidence type="ECO:0000256" key="1">
    <source>
        <dbReference type="SAM" id="MobiDB-lite"/>
    </source>
</evidence>
<comment type="caution">
    <text evidence="2">The sequence shown here is derived from an EMBL/GenBank/DDBJ whole genome shotgun (WGS) entry which is preliminary data.</text>
</comment>
<feature type="compositionally biased region" description="Low complexity" evidence="1">
    <location>
        <begin position="52"/>
        <end position="65"/>
    </location>
</feature>
<dbReference type="EMBL" id="RXIC02000022">
    <property type="protein sequence ID" value="KAB1216362.1"/>
    <property type="molecule type" value="Genomic_DNA"/>
</dbReference>
<evidence type="ECO:0000313" key="3">
    <source>
        <dbReference type="Proteomes" id="UP000516437"/>
    </source>
</evidence>
<sequence length="76" mass="8561">MDVQFKLLALDYRVINGGSHYHSLYLGFSDSSVRKLTIFCQIFAGWSSNMVTSSSSSTDKSGQTGNIKLLTNRRHW</sequence>
<dbReference type="AlphaFoldDB" id="A0A6A1VTR3"/>